<evidence type="ECO:0000256" key="7">
    <source>
        <dbReference type="SAM" id="Phobius"/>
    </source>
</evidence>
<feature type="transmembrane region" description="Helical" evidence="7">
    <location>
        <begin position="60"/>
        <end position="80"/>
    </location>
</feature>
<evidence type="ECO:0000256" key="6">
    <source>
        <dbReference type="SAM" id="MobiDB-lite"/>
    </source>
</evidence>
<organism evidence="9 10">
    <name type="scientific">Plutella xylostella</name>
    <name type="common">Diamondback moth</name>
    <name type="synonym">Plutella maculipennis</name>
    <dbReference type="NCBI Taxonomy" id="51655"/>
    <lineage>
        <taxon>Eukaryota</taxon>
        <taxon>Metazoa</taxon>
        <taxon>Ecdysozoa</taxon>
        <taxon>Arthropoda</taxon>
        <taxon>Hexapoda</taxon>
        <taxon>Insecta</taxon>
        <taxon>Pterygota</taxon>
        <taxon>Neoptera</taxon>
        <taxon>Endopterygota</taxon>
        <taxon>Lepidoptera</taxon>
        <taxon>Glossata</taxon>
        <taxon>Ditrysia</taxon>
        <taxon>Yponomeutoidea</taxon>
        <taxon>Plutellidae</taxon>
        <taxon>Plutella</taxon>
    </lineage>
</organism>
<dbReference type="GO" id="GO:0005886">
    <property type="term" value="C:plasma membrane"/>
    <property type="evidence" value="ECO:0007669"/>
    <property type="project" value="TreeGrafter"/>
</dbReference>
<evidence type="ECO:0000256" key="3">
    <source>
        <dbReference type="ARBA" id="ARBA00022692"/>
    </source>
</evidence>
<evidence type="ECO:0000256" key="4">
    <source>
        <dbReference type="ARBA" id="ARBA00022989"/>
    </source>
</evidence>
<dbReference type="InterPro" id="IPR000326">
    <property type="entry name" value="PAP2/HPO"/>
</dbReference>
<comment type="caution">
    <text evidence="9">The sequence shown here is derived from an EMBL/GenBank/DDBJ whole genome shotgun (WGS) entry which is preliminary data.</text>
</comment>
<dbReference type="SUPFAM" id="SSF48317">
    <property type="entry name" value="Acid phosphatase/Vanadium-dependent haloperoxidase"/>
    <property type="match status" value="1"/>
</dbReference>
<comment type="similarity">
    <text evidence="2">Belongs to the PA-phosphatase related phosphoesterase family.</text>
</comment>
<dbReference type="SMART" id="SM00014">
    <property type="entry name" value="acidPPc"/>
    <property type="match status" value="1"/>
</dbReference>
<dbReference type="GO" id="GO:0008195">
    <property type="term" value="F:phosphatidate phosphatase activity"/>
    <property type="evidence" value="ECO:0007669"/>
    <property type="project" value="TreeGrafter"/>
</dbReference>
<dbReference type="GO" id="GO:0046839">
    <property type="term" value="P:phospholipid dephosphorylation"/>
    <property type="evidence" value="ECO:0007669"/>
    <property type="project" value="TreeGrafter"/>
</dbReference>
<dbReference type="PANTHER" id="PTHR10165">
    <property type="entry name" value="LIPID PHOSPHATE PHOSPHATASE"/>
    <property type="match status" value="1"/>
</dbReference>
<reference evidence="9" key="1">
    <citation type="submission" date="2020-11" db="EMBL/GenBank/DDBJ databases">
        <authorList>
            <person name="Whiteford S."/>
        </authorList>
    </citation>
    <scope>NUCLEOTIDE SEQUENCE</scope>
</reference>
<keyword evidence="4 7" id="KW-1133">Transmembrane helix</keyword>
<feature type="region of interest" description="Disordered" evidence="6">
    <location>
        <begin position="257"/>
        <end position="277"/>
    </location>
</feature>
<evidence type="ECO:0000313" key="10">
    <source>
        <dbReference type="Proteomes" id="UP000653454"/>
    </source>
</evidence>
<gene>
    <name evidence="9" type="ORF">PLXY2_LOCUS9018</name>
</gene>
<feature type="transmembrane region" description="Helical" evidence="7">
    <location>
        <begin position="21"/>
        <end position="40"/>
    </location>
</feature>
<evidence type="ECO:0000256" key="1">
    <source>
        <dbReference type="ARBA" id="ARBA00004141"/>
    </source>
</evidence>
<dbReference type="Proteomes" id="UP000653454">
    <property type="component" value="Unassembled WGS sequence"/>
</dbReference>
<evidence type="ECO:0000256" key="5">
    <source>
        <dbReference type="ARBA" id="ARBA00023136"/>
    </source>
</evidence>
<keyword evidence="5 7" id="KW-0472">Membrane</keyword>
<protein>
    <submittedName>
        <fullName evidence="9">(diamondback moth) hypothetical protein</fullName>
    </submittedName>
</protein>
<sequence>MHRILDRVKFCWCKTNRWHRALFLLIIAELKWIPGNRLGFECNDPSLSHPYTGDTISWKWLIAVTALLPLALMLVVEKIFHKSDDRKASTKRALKWSKEYLFGLLVNLVFVSILKVLVGEPRPHFFDTCGPKEADTCEGSEFVPRYTCTKQGWVAQSDRSFPSGHTSMAVHAALFVAWYLHRRLTLPSHTLTVRSLQATSVLSGAACAVSRVLDRRHHWRDVLAGAGIAVVGLQFTIFRLCKNFECPRETELKNGIDDKKINETGESPTALHDNANM</sequence>
<evidence type="ECO:0000259" key="8">
    <source>
        <dbReference type="SMART" id="SM00014"/>
    </source>
</evidence>
<dbReference type="AlphaFoldDB" id="A0A8S4FGW8"/>
<feature type="transmembrane region" description="Helical" evidence="7">
    <location>
        <begin position="100"/>
        <end position="118"/>
    </location>
</feature>
<proteinExistence type="inferred from homology"/>
<dbReference type="Gene3D" id="1.20.144.10">
    <property type="entry name" value="Phosphatidic acid phosphatase type 2/haloperoxidase"/>
    <property type="match status" value="1"/>
</dbReference>
<keyword evidence="3 7" id="KW-0812">Transmembrane</keyword>
<feature type="domain" description="Phosphatidic acid phosphatase type 2/haloperoxidase" evidence="8">
    <location>
        <begin position="97"/>
        <end position="237"/>
    </location>
</feature>
<dbReference type="Pfam" id="PF01569">
    <property type="entry name" value="PAP2"/>
    <property type="match status" value="1"/>
</dbReference>
<dbReference type="GO" id="GO:0007165">
    <property type="term" value="P:signal transduction"/>
    <property type="evidence" value="ECO:0007669"/>
    <property type="project" value="TreeGrafter"/>
</dbReference>
<dbReference type="PANTHER" id="PTHR10165:SF103">
    <property type="entry name" value="PHOSPHOLIPID PHOSPHATASE HOMOLOG 1.2 HOMOLOG"/>
    <property type="match status" value="1"/>
</dbReference>
<evidence type="ECO:0000256" key="2">
    <source>
        <dbReference type="ARBA" id="ARBA00008816"/>
    </source>
</evidence>
<keyword evidence="10" id="KW-1185">Reference proteome</keyword>
<accession>A0A8S4FGW8</accession>
<dbReference type="InterPro" id="IPR043216">
    <property type="entry name" value="PAP-like"/>
</dbReference>
<dbReference type="EMBL" id="CAJHNJ030000034">
    <property type="protein sequence ID" value="CAG9127458.1"/>
    <property type="molecule type" value="Genomic_DNA"/>
</dbReference>
<dbReference type="InterPro" id="IPR036938">
    <property type="entry name" value="PAP2/HPO_sf"/>
</dbReference>
<name>A0A8S4FGW8_PLUXY</name>
<dbReference type="GO" id="GO:0006644">
    <property type="term" value="P:phospholipid metabolic process"/>
    <property type="evidence" value="ECO:0007669"/>
    <property type="project" value="InterPro"/>
</dbReference>
<evidence type="ECO:0000313" key="9">
    <source>
        <dbReference type="EMBL" id="CAG9127458.1"/>
    </source>
</evidence>
<comment type="subcellular location">
    <subcellularLocation>
        <location evidence="1">Membrane</location>
        <topology evidence="1">Multi-pass membrane protein</topology>
    </subcellularLocation>
</comment>